<reference evidence="7 8" key="1">
    <citation type="submission" date="2016-05" db="EMBL/GenBank/DDBJ databases">
        <title>Single-cell genome of chain-forming Candidatus Thiomargarita nelsonii and comparison to other large sulfur-oxidizing bacteria.</title>
        <authorList>
            <person name="Winkel M."/>
            <person name="Salman V."/>
            <person name="Woyke T."/>
            <person name="Schulz-Vogt H."/>
            <person name="Richter M."/>
            <person name="Flood B."/>
            <person name="Bailey J."/>
            <person name="Amann R."/>
            <person name="Mussmann M."/>
        </authorList>
    </citation>
    <scope>NUCLEOTIDE SEQUENCE [LARGE SCALE GENOMIC DNA]</scope>
    <source>
        <strain evidence="7 8">THI036</strain>
    </source>
</reference>
<accession>A0A0A6P0F7</accession>
<dbReference type="GO" id="GO:0051537">
    <property type="term" value="F:2 iron, 2 sulfur cluster binding"/>
    <property type="evidence" value="ECO:0007669"/>
    <property type="project" value="UniProtKB-KW"/>
</dbReference>
<dbReference type="Pfam" id="PF00355">
    <property type="entry name" value="Rieske"/>
    <property type="match status" value="1"/>
</dbReference>
<keyword evidence="2" id="KW-0479">Metal-binding</keyword>
<keyword evidence="5" id="KW-0411">Iron-sulfur</keyword>
<feature type="domain" description="Rieske" evidence="6">
    <location>
        <begin position="10"/>
        <end position="112"/>
    </location>
</feature>
<dbReference type="InterPro" id="IPR044043">
    <property type="entry name" value="VanA_C_cat"/>
</dbReference>
<dbReference type="AlphaFoldDB" id="A0A0A6P0F7"/>
<dbReference type="Gene3D" id="3.90.380.10">
    <property type="entry name" value="Naphthalene 1,2-dioxygenase Alpha Subunit, Chain A, domain 1"/>
    <property type="match status" value="1"/>
</dbReference>
<dbReference type="PANTHER" id="PTHR21266">
    <property type="entry name" value="IRON-SULFUR DOMAIN CONTAINING PROTEIN"/>
    <property type="match status" value="1"/>
</dbReference>
<dbReference type="SUPFAM" id="SSF55961">
    <property type="entry name" value="Bet v1-like"/>
    <property type="match status" value="1"/>
</dbReference>
<evidence type="ECO:0000313" key="8">
    <source>
        <dbReference type="Proteomes" id="UP000076962"/>
    </source>
</evidence>
<dbReference type="SUPFAM" id="SSF50022">
    <property type="entry name" value="ISP domain"/>
    <property type="match status" value="1"/>
</dbReference>
<evidence type="ECO:0000259" key="6">
    <source>
        <dbReference type="PROSITE" id="PS51296"/>
    </source>
</evidence>
<keyword evidence="8" id="KW-1185">Reference proteome</keyword>
<proteinExistence type="predicted"/>
<name>A0A0A6P0F7_9GAMM</name>
<dbReference type="PROSITE" id="PS51296">
    <property type="entry name" value="RIESKE"/>
    <property type="match status" value="1"/>
</dbReference>
<dbReference type="EMBL" id="LUTY01003072">
    <property type="protein sequence ID" value="OAD18821.1"/>
    <property type="molecule type" value="Genomic_DNA"/>
</dbReference>
<evidence type="ECO:0000256" key="5">
    <source>
        <dbReference type="ARBA" id="ARBA00023014"/>
    </source>
</evidence>
<protein>
    <submittedName>
        <fullName evidence="7">Rieske (2Fe-2S) domain-containing protein</fullName>
    </submittedName>
</protein>
<evidence type="ECO:0000256" key="3">
    <source>
        <dbReference type="ARBA" id="ARBA00023002"/>
    </source>
</evidence>
<evidence type="ECO:0000256" key="4">
    <source>
        <dbReference type="ARBA" id="ARBA00023004"/>
    </source>
</evidence>
<evidence type="ECO:0000256" key="1">
    <source>
        <dbReference type="ARBA" id="ARBA00022714"/>
    </source>
</evidence>
<dbReference type="Pfam" id="PF19112">
    <property type="entry name" value="VanA_C"/>
    <property type="match status" value="1"/>
</dbReference>
<evidence type="ECO:0000313" key="7">
    <source>
        <dbReference type="EMBL" id="OAD18821.1"/>
    </source>
</evidence>
<sequence length="333" mass="38020">MNENLLKQHWYIACLSKRLKKRPLAVTILNTPLVLFRTDTGIAALLDKCPHRNAPLSLGKIRQGKIECPYHGWQFDQHGICQRVPGLCQQSTSQTSIVQNFRAIEKQDFIWVCLDNESITQPTLAFHLNSPDFNSFIWHTQVQASLANALENLLDGSHTHFVHAGLIRHDNKRQTLTAQVHHLDNGVEVHYTNEGKQSGLISQWFETGRESSYGRFIMPSIAEIEYRAKDGISLIISAYFTPMTKTLQNIHAIISIRKGKIPGWIQGLAISPFLYLALRQDKKILEAQQNNIHRFQSESFLDSKVDLIGTHIRQRLQGKKMHQRDETPVTVAF</sequence>
<dbReference type="GO" id="GO:0016491">
    <property type="term" value="F:oxidoreductase activity"/>
    <property type="evidence" value="ECO:0007669"/>
    <property type="project" value="UniProtKB-KW"/>
</dbReference>
<gene>
    <name evidence="7" type="ORF">THIOM_005573</name>
</gene>
<keyword evidence="1" id="KW-0001">2Fe-2S</keyword>
<dbReference type="Proteomes" id="UP000076962">
    <property type="component" value="Unassembled WGS sequence"/>
</dbReference>
<dbReference type="InterPro" id="IPR036922">
    <property type="entry name" value="Rieske_2Fe-2S_sf"/>
</dbReference>
<dbReference type="InterPro" id="IPR017941">
    <property type="entry name" value="Rieske_2Fe-2S"/>
</dbReference>
<dbReference type="GO" id="GO:0046872">
    <property type="term" value="F:metal ion binding"/>
    <property type="evidence" value="ECO:0007669"/>
    <property type="project" value="UniProtKB-KW"/>
</dbReference>
<dbReference type="Gene3D" id="2.102.10.10">
    <property type="entry name" value="Rieske [2Fe-2S] iron-sulphur domain"/>
    <property type="match status" value="1"/>
</dbReference>
<comment type="caution">
    <text evidence="7">The sequence shown here is derived from an EMBL/GenBank/DDBJ whole genome shotgun (WGS) entry which is preliminary data.</text>
</comment>
<keyword evidence="3" id="KW-0560">Oxidoreductase</keyword>
<evidence type="ECO:0000256" key="2">
    <source>
        <dbReference type="ARBA" id="ARBA00022723"/>
    </source>
</evidence>
<keyword evidence="4" id="KW-0408">Iron</keyword>
<dbReference type="InterPro" id="IPR050584">
    <property type="entry name" value="Cholesterol_7-desaturase"/>
</dbReference>
<dbReference type="PANTHER" id="PTHR21266:SF60">
    <property type="entry name" value="3-KETOSTEROID-9-ALPHA-MONOOXYGENASE, OXYGENASE COMPONENT"/>
    <property type="match status" value="1"/>
</dbReference>
<organism evidence="7 8">
    <name type="scientific">Candidatus Thiomargarita nelsonii</name>
    <dbReference type="NCBI Taxonomy" id="1003181"/>
    <lineage>
        <taxon>Bacteria</taxon>
        <taxon>Pseudomonadati</taxon>
        <taxon>Pseudomonadota</taxon>
        <taxon>Gammaproteobacteria</taxon>
        <taxon>Thiotrichales</taxon>
        <taxon>Thiotrichaceae</taxon>
        <taxon>Thiomargarita</taxon>
    </lineage>
</organism>